<dbReference type="PANTHER" id="PTHR30121:SF6">
    <property type="entry name" value="SLR6007 PROTEIN"/>
    <property type="match status" value="1"/>
</dbReference>
<dbReference type="InterPro" id="IPR002789">
    <property type="entry name" value="HerA_central"/>
</dbReference>
<dbReference type="InterPro" id="IPR003593">
    <property type="entry name" value="AAA+_ATPase"/>
</dbReference>
<sequence length="1061" mass="115486">MNEAQRTALAALRFSWAMAPDDVWRRSPFHIDGLHDSVFLDIRDGIADAAASPDSSPIGLVLEGRHGSGKTHLLGWVREQVQQQGGYFFLIGLLDSRNFWDGLLVFLLDGLAREVPGGETQLSLLLRRLASRVGAPRADRRAVIGETTLTREALDTFVAGLRDSDQHVAYRCRDTLRALALRASDNEGHQDIADNFFAGAEEGILGERREWGIRNTSRTAQEIVREVSWLLATTGPSVIAFDQIDTAVAQAAVQEDLAKVSAAEQHLQLALMATGLADGLIDLRDTTRRTLTIVATLSTTWNQIADRAPSSFPARFRRCEIPQGIPTPEVARRLLEKRFAPRFSSVGFTPPYATWPIRDHVFEEAVRYTPRRLLVSVDRHIRACLVDDQVRELTSLHEVPAEEAWTGTSARTAPVVADDELARIERRFEELRRTADVTSPLERDTEDSSFPALLAAGLRAWVAERGDDSAGFSIDPPPSSRPDLHARLRRDLDRRSEEEREGAADQSRAEDQMHWSFRAISDTHHGLAALHRIRRARTAAGLTADVTKRKLFLLRNGPWSQSAKTQEVIKELESDGGVTLRVDEADLRVLAALHGLRDENPAHLHAWLARYRPAEQLTLFKEALTGDGLGPHIGGDTGPEEPKAPDRAAPDPGPTGFIIGYGVEDDVPVPVSLESLRKHAAVFAASGSGKTVLLRRLIEECALLGVSAIVLDPNNDLARLGDPWPAPPDGWWPGDAERAQRYLVGTEVITWTPRREAGRPLSFQPLPDFGAVRDDADEFNAAVEAAVTALAPRANLTGRTSRVHLGLAVLRKAVEHYGRQGTGSVDGLIALLADLPDGVSRLDDSARIAASLAQTLTASMDNDPLFGGSGAPADPGILLTPSPGKHARISVISLVGIPGDDARQGFVNQLQMGLFAWIRKHPARDRPLLGLLVMDEAQAFAPSGTMTACTQSTLALASQARKYGLGLIFATQAPKNLHNRIPGNAATHFFGRLSVPVQIDAAREMAKVKGGDVPSIGSLTAGEFYVALEGEVPHQARTPMCLSHHPSSPLTDDEVMARARG</sequence>
<feature type="compositionally biased region" description="Basic and acidic residues" evidence="1">
    <location>
        <begin position="640"/>
        <end position="649"/>
    </location>
</feature>
<feature type="compositionally biased region" description="Gly residues" evidence="1">
    <location>
        <begin position="628"/>
        <end position="637"/>
    </location>
</feature>
<dbReference type="SMART" id="SM00382">
    <property type="entry name" value="AAA"/>
    <property type="match status" value="2"/>
</dbReference>
<feature type="domain" description="AAA+ ATPase" evidence="2">
    <location>
        <begin position="676"/>
        <end position="1000"/>
    </location>
</feature>
<feature type="compositionally biased region" description="Basic and acidic residues" evidence="1">
    <location>
        <begin position="482"/>
        <end position="510"/>
    </location>
</feature>
<accession>A0A919ISY0</accession>
<dbReference type="Proteomes" id="UP000619479">
    <property type="component" value="Unassembled WGS sequence"/>
</dbReference>
<evidence type="ECO:0000256" key="1">
    <source>
        <dbReference type="SAM" id="MobiDB-lite"/>
    </source>
</evidence>
<dbReference type="EMBL" id="BOMH01000081">
    <property type="protein sequence ID" value="GID70722.1"/>
    <property type="molecule type" value="Genomic_DNA"/>
</dbReference>
<proteinExistence type="predicted"/>
<evidence type="ECO:0000259" key="2">
    <source>
        <dbReference type="SMART" id="SM00382"/>
    </source>
</evidence>
<evidence type="ECO:0000313" key="3">
    <source>
        <dbReference type="EMBL" id="GID70722.1"/>
    </source>
</evidence>
<protein>
    <submittedName>
        <fullName evidence="3">ATPase</fullName>
    </submittedName>
</protein>
<dbReference type="PANTHER" id="PTHR30121">
    <property type="entry name" value="UNCHARACTERIZED PROTEIN YJGR-RELATED"/>
    <property type="match status" value="1"/>
</dbReference>
<feature type="region of interest" description="Disordered" evidence="1">
    <location>
        <begin position="469"/>
        <end position="510"/>
    </location>
</feature>
<dbReference type="Pfam" id="PF01935">
    <property type="entry name" value="DUF87"/>
    <property type="match status" value="1"/>
</dbReference>
<dbReference type="Gene3D" id="3.40.50.300">
    <property type="entry name" value="P-loop containing nucleotide triphosphate hydrolases"/>
    <property type="match status" value="2"/>
</dbReference>
<dbReference type="InterPro" id="IPR051162">
    <property type="entry name" value="T4SS_component"/>
</dbReference>
<organism evidence="3 4">
    <name type="scientific">Actinoplanes cyaneus</name>
    <dbReference type="NCBI Taxonomy" id="52696"/>
    <lineage>
        <taxon>Bacteria</taxon>
        <taxon>Bacillati</taxon>
        <taxon>Actinomycetota</taxon>
        <taxon>Actinomycetes</taxon>
        <taxon>Micromonosporales</taxon>
        <taxon>Micromonosporaceae</taxon>
        <taxon>Actinoplanes</taxon>
    </lineage>
</organism>
<dbReference type="AlphaFoldDB" id="A0A919ISY0"/>
<feature type="domain" description="AAA+ ATPase" evidence="2">
    <location>
        <begin position="56"/>
        <end position="326"/>
    </location>
</feature>
<dbReference type="SUPFAM" id="SSF52540">
    <property type="entry name" value="P-loop containing nucleoside triphosphate hydrolases"/>
    <property type="match status" value="2"/>
</dbReference>
<dbReference type="RefSeq" id="WP_203754932.1">
    <property type="nucleotide sequence ID" value="NZ_BAAAUC010000070.1"/>
</dbReference>
<dbReference type="InterPro" id="IPR027417">
    <property type="entry name" value="P-loop_NTPase"/>
</dbReference>
<reference evidence="3" key="1">
    <citation type="submission" date="2021-01" db="EMBL/GenBank/DDBJ databases">
        <title>Whole genome shotgun sequence of Actinoplanes cyaneus NBRC 14990.</title>
        <authorList>
            <person name="Komaki H."/>
            <person name="Tamura T."/>
        </authorList>
    </citation>
    <scope>NUCLEOTIDE SEQUENCE</scope>
    <source>
        <strain evidence="3">NBRC 14990</strain>
    </source>
</reference>
<gene>
    <name evidence="3" type="ORF">Acy02nite_86030</name>
</gene>
<evidence type="ECO:0000313" key="4">
    <source>
        <dbReference type="Proteomes" id="UP000619479"/>
    </source>
</evidence>
<comment type="caution">
    <text evidence="3">The sequence shown here is derived from an EMBL/GenBank/DDBJ whole genome shotgun (WGS) entry which is preliminary data.</text>
</comment>
<name>A0A919ISY0_9ACTN</name>
<feature type="region of interest" description="Disordered" evidence="1">
    <location>
        <begin position="628"/>
        <end position="653"/>
    </location>
</feature>
<keyword evidence="4" id="KW-1185">Reference proteome</keyword>